<comment type="caution">
    <text evidence="6">The sequence shown here is derived from an EMBL/GenBank/DDBJ whole genome shotgun (WGS) entry which is preliminary data.</text>
</comment>
<dbReference type="InterPro" id="IPR007271">
    <property type="entry name" value="Nuc_sug_transpt"/>
</dbReference>
<name>A0A2T0FLF6_9ASCO</name>
<reference evidence="6 7" key="1">
    <citation type="submission" date="2017-04" db="EMBL/GenBank/DDBJ databases">
        <title>Genome sequencing of [Candida] sorbophila.</title>
        <authorList>
            <person name="Ahn J.O."/>
        </authorList>
    </citation>
    <scope>NUCLEOTIDE SEQUENCE [LARGE SCALE GENOMIC DNA]</scope>
    <source>
        <strain evidence="6 7">DS02</strain>
    </source>
</reference>
<evidence type="ECO:0000256" key="3">
    <source>
        <dbReference type="ARBA" id="ARBA00022989"/>
    </source>
</evidence>
<evidence type="ECO:0000313" key="6">
    <source>
        <dbReference type="EMBL" id="PRT55824.1"/>
    </source>
</evidence>
<dbReference type="PANTHER" id="PTHR10231">
    <property type="entry name" value="NUCLEOTIDE-SUGAR TRANSMEMBRANE TRANSPORTER"/>
    <property type="match status" value="1"/>
</dbReference>
<dbReference type="OrthoDB" id="408493at2759"/>
<dbReference type="PIRSF" id="PIRSF005799">
    <property type="entry name" value="UDP-gal_transpt"/>
    <property type="match status" value="1"/>
</dbReference>
<feature type="transmembrane region" description="Helical" evidence="5">
    <location>
        <begin position="257"/>
        <end position="280"/>
    </location>
</feature>
<protein>
    <submittedName>
        <fullName evidence="6">UDP-galactose transporter</fullName>
    </submittedName>
</protein>
<organism evidence="6 7">
    <name type="scientific">Wickerhamiella sorbophila</name>
    <dbReference type="NCBI Taxonomy" id="45607"/>
    <lineage>
        <taxon>Eukaryota</taxon>
        <taxon>Fungi</taxon>
        <taxon>Dikarya</taxon>
        <taxon>Ascomycota</taxon>
        <taxon>Saccharomycotina</taxon>
        <taxon>Dipodascomycetes</taxon>
        <taxon>Dipodascales</taxon>
        <taxon>Trichomonascaceae</taxon>
        <taxon>Wickerhamiella</taxon>
    </lineage>
</organism>
<feature type="transmembrane region" description="Helical" evidence="5">
    <location>
        <begin position="315"/>
        <end position="332"/>
    </location>
</feature>
<comment type="subcellular location">
    <subcellularLocation>
        <location evidence="1">Membrane</location>
        <topology evidence="1">Multi-pass membrane protein</topology>
    </subcellularLocation>
</comment>
<evidence type="ECO:0000256" key="5">
    <source>
        <dbReference type="SAM" id="Phobius"/>
    </source>
</evidence>
<feature type="transmembrane region" description="Helical" evidence="5">
    <location>
        <begin position="15"/>
        <end position="34"/>
    </location>
</feature>
<feature type="transmembrane region" description="Helical" evidence="5">
    <location>
        <begin position="223"/>
        <end position="245"/>
    </location>
</feature>
<dbReference type="AlphaFoldDB" id="A0A2T0FLF6"/>
<gene>
    <name evidence="6" type="ORF">B9G98_03444</name>
</gene>
<dbReference type="GO" id="GO:0000139">
    <property type="term" value="C:Golgi membrane"/>
    <property type="evidence" value="ECO:0007669"/>
    <property type="project" value="InterPro"/>
</dbReference>
<dbReference type="Proteomes" id="UP000238350">
    <property type="component" value="Unassembled WGS sequence"/>
</dbReference>
<dbReference type="EMBL" id="NDIQ01000022">
    <property type="protein sequence ID" value="PRT55824.1"/>
    <property type="molecule type" value="Genomic_DNA"/>
</dbReference>
<feature type="transmembrane region" description="Helical" evidence="5">
    <location>
        <begin position="146"/>
        <end position="171"/>
    </location>
</feature>
<proteinExistence type="predicted"/>
<feature type="transmembrane region" description="Helical" evidence="5">
    <location>
        <begin position="292"/>
        <end position="309"/>
    </location>
</feature>
<dbReference type="NCBIfam" id="TIGR00803">
    <property type="entry name" value="nst"/>
    <property type="match status" value="1"/>
</dbReference>
<dbReference type="SUPFAM" id="SSF103481">
    <property type="entry name" value="Multidrug resistance efflux transporter EmrE"/>
    <property type="match status" value="1"/>
</dbReference>
<feature type="transmembrane region" description="Helical" evidence="5">
    <location>
        <begin position="117"/>
        <end position="134"/>
    </location>
</feature>
<evidence type="ECO:0000313" key="7">
    <source>
        <dbReference type="Proteomes" id="UP000238350"/>
    </source>
</evidence>
<keyword evidence="2 5" id="KW-0812">Transmembrane</keyword>
<keyword evidence="7" id="KW-1185">Reference proteome</keyword>
<evidence type="ECO:0000256" key="4">
    <source>
        <dbReference type="ARBA" id="ARBA00023136"/>
    </source>
</evidence>
<sequence length="337" mass="36432">MSAEKVVAPAAPGTSIKYAALLTLVLQNSLLILTMRYSRIMDTNEVYISSTAVLLNEVIKLVISLLISFKEAGVKETFAEVFGEGHWMLAVPAALYTLQNSMQYVAASNLDAATFQVTYQLKILSTAFFAVTILHKRLHINQWAALGLLTMGVAVVQLPTSIVEVVKGFIAPIQDVETPAEERITGVANNIRGLVAVTIACVLSGLAGIYFEKVLKGSRSVSLWVRNVQLSFYSLFPALFIGVLAKDGRDISAKGFFYGYNMVVVSVILLQAGGGIVVALCVKYADNIAKNFATSISILVSAIASVYFFGTTLTTNFAVGASIVILATWLYSKYERK</sequence>
<dbReference type="Pfam" id="PF04142">
    <property type="entry name" value="Nuc_sug_transp"/>
    <property type="match status" value="1"/>
</dbReference>
<dbReference type="RefSeq" id="XP_024665769.1">
    <property type="nucleotide sequence ID" value="XM_024810001.1"/>
</dbReference>
<feature type="transmembrane region" description="Helical" evidence="5">
    <location>
        <begin position="191"/>
        <end position="211"/>
    </location>
</feature>
<feature type="transmembrane region" description="Helical" evidence="5">
    <location>
        <begin position="46"/>
        <end position="69"/>
    </location>
</feature>
<dbReference type="InterPro" id="IPR037185">
    <property type="entry name" value="EmrE-like"/>
</dbReference>
<dbReference type="GO" id="GO:0015165">
    <property type="term" value="F:pyrimidine nucleotide-sugar transmembrane transporter activity"/>
    <property type="evidence" value="ECO:0007669"/>
    <property type="project" value="InterPro"/>
</dbReference>
<keyword evidence="3 5" id="KW-1133">Transmembrane helix</keyword>
<evidence type="ECO:0000256" key="2">
    <source>
        <dbReference type="ARBA" id="ARBA00022692"/>
    </source>
</evidence>
<dbReference type="STRING" id="45607.A0A2T0FLF6"/>
<evidence type="ECO:0000256" key="1">
    <source>
        <dbReference type="ARBA" id="ARBA00004141"/>
    </source>
</evidence>
<dbReference type="GeneID" id="36517192"/>
<keyword evidence="4 5" id="KW-0472">Membrane</keyword>
<accession>A0A2T0FLF6</accession>